<feature type="transmembrane region" description="Helical" evidence="1">
    <location>
        <begin position="53"/>
        <end position="72"/>
    </location>
</feature>
<keyword evidence="3" id="KW-1185">Reference proteome</keyword>
<sequence>MVVEVRRRNDKGLSQAAEIRSCCLCKNTVREKEERRETEREERKMGFMLRVRLSSFFAGATVASVAGAFFLYKDYKQAQESLYRQVTHVYDTLDERYSALEKRIAELEGPKETLPTPAAPSPDTVI</sequence>
<keyword evidence="1" id="KW-1133">Transmembrane helix</keyword>
<dbReference type="PANTHER" id="PTHR34970">
    <property type="entry name" value="ABC TRANSPORTER A FAMILY PROTEIN"/>
    <property type="match status" value="1"/>
</dbReference>
<evidence type="ECO:0000256" key="1">
    <source>
        <dbReference type="SAM" id="Phobius"/>
    </source>
</evidence>
<reference evidence="2" key="1">
    <citation type="submission" date="2022-08" db="EMBL/GenBank/DDBJ databases">
        <authorList>
            <person name="Marques A."/>
        </authorList>
    </citation>
    <scope>NUCLEOTIDE SEQUENCE</scope>
    <source>
        <strain evidence="2">RhyPub2mFocal</strain>
        <tissue evidence="2">Leaves</tissue>
    </source>
</reference>
<evidence type="ECO:0000313" key="3">
    <source>
        <dbReference type="Proteomes" id="UP001140206"/>
    </source>
</evidence>
<evidence type="ECO:0000313" key="2">
    <source>
        <dbReference type="EMBL" id="KAJ4806921.1"/>
    </source>
</evidence>
<protein>
    <submittedName>
        <fullName evidence="2">ABC transporter A family protein</fullName>
    </submittedName>
</protein>
<dbReference type="Proteomes" id="UP001140206">
    <property type="component" value="Chromosome 1"/>
</dbReference>
<organism evidence="2 3">
    <name type="scientific">Rhynchospora pubera</name>
    <dbReference type="NCBI Taxonomy" id="906938"/>
    <lineage>
        <taxon>Eukaryota</taxon>
        <taxon>Viridiplantae</taxon>
        <taxon>Streptophyta</taxon>
        <taxon>Embryophyta</taxon>
        <taxon>Tracheophyta</taxon>
        <taxon>Spermatophyta</taxon>
        <taxon>Magnoliopsida</taxon>
        <taxon>Liliopsida</taxon>
        <taxon>Poales</taxon>
        <taxon>Cyperaceae</taxon>
        <taxon>Cyperoideae</taxon>
        <taxon>Rhynchosporeae</taxon>
        <taxon>Rhynchospora</taxon>
    </lineage>
</organism>
<keyword evidence="1" id="KW-0472">Membrane</keyword>
<proteinExistence type="predicted"/>
<dbReference type="AlphaFoldDB" id="A0AAV8GUH2"/>
<gene>
    <name evidence="2" type="ORF">LUZ62_019487</name>
</gene>
<accession>A0AAV8GUH2</accession>
<dbReference type="EMBL" id="JAMFTS010000001">
    <property type="protein sequence ID" value="KAJ4806921.1"/>
    <property type="molecule type" value="Genomic_DNA"/>
</dbReference>
<comment type="caution">
    <text evidence="2">The sequence shown here is derived from an EMBL/GenBank/DDBJ whole genome shotgun (WGS) entry which is preliminary data.</text>
</comment>
<keyword evidence="1" id="KW-0812">Transmembrane</keyword>
<dbReference type="PANTHER" id="PTHR34970:SF2">
    <property type="entry name" value="ABC TRANSPORTER A FAMILY PROTEIN"/>
    <property type="match status" value="1"/>
</dbReference>
<name>A0AAV8GUH2_9POAL</name>